<dbReference type="EC" id="2.7.11.1" evidence="2"/>
<comment type="catalytic activity">
    <reaction evidence="5">
        <text>L-threonyl-[protein] + ATP = O-phospho-L-threonyl-[protein] + ADP + H(+)</text>
        <dbReference type="Rhea" id="RHEA:46608"/>
        <dbReference type="Rhea" id="RHEA-COMP:11060"/>
        <dbReference type="Rhea" id="RHEA-COMP:11605"/>
        <dbReference type="ChEBI" id="CHEBI:15378"/>
        <dbReference type="ChEBI" id="CHEBI:30013"/>
        <dbReference type="ChEBI" id="CHEBI:30616"/>
        <dbReference type="ChEBI" id="CHEBI:61977"/>
        <dbReference type="ChEBI" id="CHEBI:456216"/>
        <dbReference type="EC" id="2.7.11.1"/>
    </reaction>
</comment>
<evidence type="ECO:0000256" key="2">
    <source>
        <dbReference type="ARBA" id="ARBA00012513"/>
    </source>
</evidence>
<dbReference type="GO" id="GO:0030247">
    <property type="term" value="F:polysaccharide binding"/>
    <property type="evidence" value="ECO:0007669"/>
    <property type="project" value="InterPro"/>
</dbReference>
<evidence type="ECO:0000259" key="8">
    <source>
        <dbReference type="Pfam" id="PF13947"/>
    </source>
</evidence>
<feature type="chain" id="PRO_5043934319" description="non-specific serine/threonine protein kinase" evidence="7">
    <location>
        <begin position="21"/>
        <end position="485"/>
    </location>
</feature>
<evidence type="ECO:0000256" key="1">
    <source>
        <dbReference type="ARBA" id="ARBA00004167"/>
    </source>
</evidence>
<proteinExistence type="predicted"/>
<dbReference type="PANTHER" id="PTHR33138:SF1">
    <property type="entry name" value="OS01G0113900 PROTEIN"/>
    <property type="match status" value="1"/>
</dbReference>
<dbReference type="EMBL" id="PKMF04000186">
    <property type="protein sequence ID" value="KAK7844364.1"/>
    <property type="molecule type" value="Genomic_DNA"/>
</dbReference>
<feature type="domain" description="Wall-associated receptor kinase galacturonan-binding" evidence="8">
    <location>
        <begin position="29"/>
        <end position="95"/>
    </location>
</feature>
<comment type="subcellular location">
    <subcellularLocation>
        <location evidence="1">Membrane</location>
        <topology evidence="1">Single-pass membrane protein</topology>
    </subcellularLocation>
</comment>
<gene>
    <name evidence="10" type="ORF">CFP56_010929</name>
</gene>
<dbReference type="GO" id="GO:0016020">
    <property type="term" value="C:membrane"/>
    <property type="evidence" value="ECO:0007669"/>
    <property type="project" value="UniProtKB-SubCell"/>
</dbReference>
<sequence>MSQILSYLLILSFFFFFINSLGTNSSPLCQSHYCSNVIIRYPFWVHNESASDQQYCGYPGFGIMCLNGTAVLEIHGDRYHVKDINYADYTLSLVDIDVSNQTCPRPRARHSVSLETLPLKYSSIDLNLSFYFNCTSDPAITVPPIPCLNVNGSYRHSYVFVENHETEGYDWSKNCEEKAVVTVRHIQTEINIEDLIDRFGGAMNDGFVLDWERVKDCVACENSEGYCGYNATAEEFLCFCNDGSTHRNSCKGTNSSPLCQSHYCSNVIIRYPFWVHNESASDQQYCGYPGFGIMCLNGTAVLEIHGDRYHVKDINYADYTLSLVDIDVSNQTCPRPRARHSVSLETLPLKYSSIDLNLSFYFNCTSDPAITVPPIPCLNVNGSYRHSYVFVENHETEGYDWSKNCEEKAVVTVRHIQTEINIEDLIDRFGGAMNDGFVLDWERVKDCVACENSEGYCGYNATAEEFLCFCNDGSTHRNSCKEKEI</sequence>
<comment type="caution">
    <text evidence="10">The sequence shown here is derived from an EMBL/GenBank/DDBJ whole genome shotgun (WGS) entry which is preliminary data.</text>
</comment>
<dbReference type="InterPro" id="IPR025287">
    <property type="entry name" value="WAK_GUB"/>
</dbReference>
<keyword evidence="3 7" id="KW-0732">Signal</keyword>
<feature type="domain" description="Wall-associated receptor kinase C-terminal" evidence="9">
    <location>
        <begin position="151"/>
        <end position="243"/>
    </location>
</feature>
<protein>
    <recommendedName>
        <fullName evidence="2">non-specific serine/threonine protein kinase</fullName>
        <ecNumber evidence="2">2.7.11.1</ecNumber>
    </recommendedName>
</protein>
<evidence type="ECO:0000259" key="9">
    <source>
        <dbReference type="Pfam" id="PF14380"/>
    </source>
</evidence>
<dbReference type="Proteomes" id="UP000237347">
    <property type="component" value="Unassembled WGS sequence"/>
</dbReference>
<accession>A0AAW0L0G0</accession>
<reference evidence="10 11" key="1">
    <citation type="journal article" date="2018" name="Sci. Data">
        <title>The draft genome sequence of cork oak.</title>
        <authorList>
            <person name="Ramos A.M."/>
            <person name="Usie A."/>
            <person name="Barbosa P."/>
            <person name="Barros P.M."/>
            <person name="Capote T."/>
            <person name="Chaves I."/>
            <person name="Simoes F."/>
            <person name="Abreu I."/>
            <person name="Carrasquinho I."/>
            <person name="Faro C."/>
            <person name="Guimaraes J.B."/>
            <person name="Mendonca D."/>
            <person name="Nobrega F."/>
            <person name="Rodrigues L."/>
            <person name="Saibo N.J.M."/>
            <person name="Varela M.C."/>
            <person name="Egas C."/>
            <person name="Matos J."/>
            <person name="Miguel C.M."/>
            <person name="Oliveira M.M."/>
            <person name="Ricardo C.P."/>
            <person name="Goncalves S."/>
        </authorList>
    </citation>
    <scope>NUCLEOTIDE SEQUENCE [LARGE SCALE GENOMIC DNA]</scope>
    <source>
        <strain evidence="11">cv. HL8</strain>
    </source>
</reference>
<keyword evidence="11" id="KW-1185">Reference proteome</keyword>
<feature type="domain" description="Wall-associated receptor kinase galacturonan-binding" evidence="8">
    <location>
        <begin position="259"/>
        <end position="325"/>
    </location>
</feature>
<evidence type="ECO:0000313" key="10">
    <source>
        <dbReference type="EMBL" id="KAK7844364.1"/>
    </source>
</evidence>
<evidence type="ECO:0000256" key="5">
    <source>
        <dbReference type="ARBA" id="ARBA00047899"/>
    </source>
</evidence>
<evidence type="ECO:0000256" key="4">
    <source>
        <dbReference type="ARBA" id="ARBA00023180"/>
    </source>
</evidence>
<evidence type="ECO:0000256" key="7">
    <source>
        <dbReference type="SAM" id="SignalP"/>
    </source>
</evidence>
<dbReference type="Pfam" id="PF13947">
    <property type="entry name" value="GUB_WAK_bind"/>
    <property type="match status" value="2"/>
</dbReference>
<keyword evidence="4" id="KW-0325">Glycoprotein</keyword>
<evidence type="ECO:0000256" key="6">
    <source>
        <dbReference type="ARBA" id="ARBA00048679"/>
    </source>
</evidence>
<dbReference type="Pfam" id="PF14380">
    <property type="entry name" value="WAK_assoc"/>
    <property type="match status" value="2"/>
</dbReference>
<dbReference type="PANTHER" id="PTHR33138">
    <property type="entry name" value="OS01G0690200 PROTEIN"/>
    <property type="match status" value="1"/>
</dbReference>
<dbReference type="GO" id="GO:0004674">
    <property type="term" value="F:protein serine/threonine kinase activity"/>
    <property type="evidence" value="ECO:0007669"/>
    <property type="project" value="UniProtKB-EC"/>
</dbReference>
<feature type="signal peptide" evidence="7">
    <location>
        <begin position="1"/>
        <end position="20"/>
    </location>
</feature>
<evidence type="ECO:0000313" key="11">
    <source>
        <dbReference type="Proteomes" id="UP000237347"/>
    </source>
</evidence>
<dbReference type="AlphaFoldDB" id="A0AAW0L0G0"/>
<organism evidence="10 11">
    <name type="scientific">Quercus suber</name>
    <name type="common">Cork oak</name>
    <dbReference type="NCBI Taxonomy" id="58331"/>
    <lineage>
        <taxon>Eukaryota</taxon>
        <taxon>Viridiplantae</taxon>
        <taxon>Streptophyta</taxon>
        <taxon>Embryophyta</taxon>
        <taxon>Tracheophyta</taxon>
        <taxon>Spermatophyta</taxon>
        <taxon>Magnoliopsida</taxon>
        <taxon>eudicotyledons</taxon>
        <taxon>Gunneridae</taxon>
        <taxon>Pentapetalae</taxon>
        <taxon>rosids</taxon>
        <taxon>fabids</taxon>
        <taxon>Fagales</taxon>
        <taxon>Fagaceae</taxon>
        <taxon>Quercus</taxon>
    </lineage>
</organism>
<evidence type="ECO:0000256" key="3">
    <source>
        <dbReference type="ARBA" id="ARBA00022729"/>
    </source>
</evidence>
<dbReference type="InterPro" id="IPR032872">
    <property type="entry name" value="WAK_assoc_C"/>
</dbReference>
<feature type="domain" description="Wall-associated receptor kinase C-terminal" evidence="9">
    <location>
        <begin position="381"/>
        <end position="473"/>
    </location>
</feature>
<name>A0AAW0L0G0_QUESU</name>
<comment type="catalytic activity">
    <reaction evidence="6">
        <text>L-seryl-[protein] + ATP = O-phospho-L-seryl-[protein] + ADP + H(+)</text>
        <dbReference type="Rhea" id="RHEA:17989"/>
        <dbReference type="Rhea" id="RHEA-COMP:9863"/>
        <dbReference type="Rhea" id="RHEA-COMP:11604"/>
        <dbReference type="ChEBI" id="CHEBI:15378"/>
        <dbReference type="ChEBI" id="CHEBI:29999"/>
        <dbReference type="ChEBI" id="CHEBI:30616"/>
        <dbReference type="ChEBI" id="CHEBI:83421"/>
        <dbReference type="ChEBI" id="CHEBI:456216"/>
        <dbReference type="EC" id="2.7.11.1"/>
    </reaction>
</comment>